<feature type="region of interest" description="Disordered" evidence="1">
    <location>
        <begin position="526"/>
        <end position="567"/>
    </location>
</feature>
<proteinExistence type="predicted"/>
<name>A0A0F4YT79_RASE3</name>
<dbReference type="EMBL" id="LASV01000182">
    <property type="protein sequence ID" value="KKA21497.1"/>
    <property type="molecule type" value="Genomic_DNA"/>
</dbReference>
<feature type="compositionally biased region" description="Basic and acidic residues" evidence="1">
    <location>
        <begin position="641"/>
        <end position="657"/>
    </location>
</feature>
<keyword evidence="4" id="KW-1185">Reference proteome</keyword>
<feature type="compositionally biased region" description="Acidic residues" evidence="1">
    <location>
        <begin position="894"/>
        <end position="907"/>
    </location>
</feature>
<dbReference type="RefSeq" id="XP_013328109.1">
    <property type="nucleotide sequence ID" value="XM_013472655.1"/>
</dbReference>
<dbReference type="Gene3D" id="2.120.10.80">
    <property type="entry name" value="Kelch-type beta propeller"/>
    <property type="match status" value="1"/>
</dbReference>
<comment type="caution">
    <text evidence="3">The sequence shown here is derived from an EMBL/GenBank/DDBJ whole genome shotgun (WGS) entry which is preliminary data.</text>
</comment>
<keyword evidence="2" id="KW-0812">Transmembrane</keyword>
<feature type="compositionally biased region" description="Low complexity" evidence="1">
    <location>
        <begin position="762"/>
        <end position="772"/>
    </location>
</feature>
<dbReference type="AlphaFoldDB" id="A0A0F4YT79"/>
<evidence type="ECO:0000313" key="4">
    <source>
        <dbReference type="Proteomes" id="UP000053958"/>
    </source>
</evidence>
<feature type="compositionally biased region" description="Polar residues" evidence="1">
    <location>
        <begin position="723"/>
        <end position="735"/>
    </location>
</feature>
<reference evidence="3 4" key="1">
    <citation type="submission" date="2015-04" db="EMBL/GenBank/DDBJ databases">
        <authorList>
            <person name="Heijne W.H."/>
            <person name="Fedorova N.D."/>
            <person name="Nierman W.C."/>
            <person name="Vollebregt A.W."/>
            <person name="Zhao Z."/>
            <person name="Wu L."/>
            <person name="Kumar M."/>
            <person name="Stam H."/>
            <person name="van den Berg M.A."/>
            <person name="Pel H.J."/>
        </authorList>
    </citation>
    <scope>NUCLEOTIDE SEQUENCE [LARGE SCALE GENOMIC DNA]</scope>
    <source>
        <strain evidence="3 4">CBS 393.64</strain>
    </source>
</reference>
<gene>
    <name evidence="3" type="ORF">T310_4455</name>
</gene>
<dbReference type="OrthoDB" id="205993at2759"/>
<feature type="transmembrane region" description="Helical" evidence="2">
    <location>
        <begin position="445"/>
        <end position="467"/>
    </location>
</feature>
<accession>A0A0F4YT79</accession>
<organism evidence="3 4">
    <name type="scientific">Rasamsonia emersonii (strain ATCC 16479 / CBS 393.64 / IMI 116815)</name>
    <dbReference type="NCBI Taxonomy" id="1408163"/>
    <lineage>
        <taxon>Eukaryota</taxon>
        <taxon>Fungi</taxon>
        <taxon>Dikarya</taxon>
        <taxon>Ascomycota</taxon>
        <taxon>Pezizomycotina</taxon>
        <taxon>Eurotiomycetes</taxon>
        <taxon>Eurotiomycetidae</taxon>
        <taxon>Eurotiales</taxon>
        <taxon>Trichocomaceae</taxon>
        <taxon>Rasamsonia</taxon>
    </lineage>
</organism>
<feature type="compositionally biased region" description="Low complexity" evidence="1">
    <location>
        <begin position="658"/>
        <end position="672"/>
    </location>
</feature>
<dbReference type="InterPro" id="IPR015915">
    <property type="entry name" value="Kelch-typ_b-propeller"/>
</dbReference>
<dbReference type="GeneID" id="25316803"/>
<keyword evidence="2" id="KW-0472">Membrane</keyword>
<evidence type="ECO:0008006" key="5">
    <source>
        <dbReference type="Google" id="ProtNLM"/>
    </source>
</evidence>
<feature type="region of interest" description="Disordered" evidence="1">
    <location>
        <begin position="938"/>
        <end position="968"/>
    </location>
</feature>
<feature type="compositionally biased region" description="Low complexity" evidence="1">
    <location>
        <begin position="695"/>
        <end position="713"/>
    </location>
</feature>
<protein>
    <recommendedName>
        <fullName evidence="5">Galactose oxidase</fullName>
    </recommendedName>
</protein>
<feature type="compositionally biased region" description="Basic and acidic residues" evidence="1">
    <location>
        <begin position="591"/>
        <end position="601"/>
    </location>
</feature>
<dbReference type="Proteomes" id="UP000053958">
    <property type="component" value="Unassembled WGS sequence"/>
</dbReference>
<dbReference type="SUPFAM" id="SSF117281">
    <property type="entry name" value="Kelch motif"/>
    <property type="match status" value="1"/>
</dbReference>
<dbReference type="STRING" id="1408163.A0A0F4YT79"/>
<evidence type="ECO:0000256" key="1">
    <source>
        <dbReference type="SAM" id="MobiDB-lite"/>
    </source>
</evidence>
<feature type="compositionally biased region" description="Acidic residues" evidence="1">
    <location>
        <begin position="580"/>
        <end position="590"/>
    </location>
</feature>
<feature type="compositionally biased region" description="Basic and acidic residues" evidence="1">
    <location>
        <begin position="864"/>
        <end position="876"/>
    </location>
</feature>
<sequence>MAKGNFFGRCFTFYALVIQPVYAAIPYVPSRIFLSPQHNGTLAYLLQPKSSAQTEIEFLSLDLSQIDTRAPQYTVLYDHVPFQGDDEGAAFVSMMDSGGTLKVLSGNCQASDGTDVVWSFSPDNSSSTGNGTWSQLSVKRFRAGSVEPGPAYLAAGFTYAASNDTTSTMYTFGGMCPFANSTDDNWVSAANYSRAITVLDPSGSSYDLEITVPPNPPVAEAGFTITPLQGTSSTTSGGRVLQQQDFLLIGGHTQTAFINMSSLALFSLPQAGWTYIPVGSSVGAGRTNLAARDVQVEPRSGHSAVLSSDGSKIVVFGGWVGDTSTPADPQLVILELGEDYGGSGEWTWTVPSQPTGSGMPKQGSGIFGHAAAMLPGDVMVIIGGYSIPSSSSSKRSASGFEPSSQVYLYNLTSNTWVSSYTNPAIQNLASGERETGNLSSTGQKAGLGVGMSLAVVVLLGVVFCVYSRKRSRHRRFREQQLRQLALGAERSHVWDEPGMAVSFQGPMSEQWSSAYSLGLNRGYSPASSSRHYGGSMAERTGLLGETPNLTRGLQRSFSSRPQMNYSSAGFIHPIDERDEYEETLAESPEQEDSRQRSRSPEMSDPFDDPSPSAPSQIMPVNEGTSLLQDHTDGMEESSGDGSERRRSMSPNKNERTDSNLSESSASGLSVSSIQRSNFGSVKRRVSDKAPRLDLSNVPVLEPSSSSSSAVSGRESPEKEPSRSGRSPGNLQSGSDDTVVLSVERSMDSFSTAHTSQRQQQMESESLLGGSSEWATPPESPTRLSTTSLKRNSLSWMGSVRKTLKGAKKAANFDKFLATSSQDTATTTAAATAATTTAFNPTPSPDKMPRRAVSASAAHLRRKQGPRDWAVDKRFSDDSFLSYPPSGDLHTYDTNNDEDDNEYDDEEDWDVEAAAEGRVVQVTTFTVPKEKLRVVNAGVGDGISDVGNDDDETDRASTRRSRRGSIDRE</sequence>
<evidence type="ECO:0000313" key="3">
    <source>
        <dbReference type="EMBL" id="KKA21497.1"/>
    </source>
</evidence>
<keyword evidence="2" id="KW-1133">Transmembrane helix</keyword>
<feature type="region of interest" description="Disordered" evidence="1">
    <location>
        <begin position="833"/>
        <end position="907"/>
    </location>
</feature>
<feature type="region of interest" description="Disordered" evidence="1">
    <location>
        <begin position="580"/>
        <end position="789"/>
    </location>
</feature>
<evidence type="ECO:0000256" key="2">
    <source>
        <dbReference type="SAM" id="Phobius"/>
    </source>
</evidence>
<feature type="compositionally biased region" description="Polar residues" evidence="1">
    <location>
        <begin position="747"/>
        <end position="761"/>
    </location>
</feature>
<feature type="compositionally biased region" description="Polar residues" evidence="1">
    <location>
        <begin position="547"/>
        <end position="567"/>
    </location>
</feature>